<organism evidence="6 7">
    <name type="scientific">Chryseolinea serpens</name>
    <dbReference type="NCBI Taxonomy" id="947013"/>
    <lineage>
        <taxon>Bacteria</taxon>
        <taxon>Pseudomonadati</taxon>
        <taxon>Bacteroidota</taxon>
        <taxon>Cytophagia</taxon>
        <taxon>Cytophagales</taxon>
        <taxon>Fulvivirgaceae</taxon>
        <taxon>Chryseolinea</taxon>
    </lineage>
</organism>
<comment type="similarity">
    <text evidence="2 4">Belongs to the pyridoxal phosphate-binding protein YggS/PROSC family.</text>
</comment>
<dbReference type="OrthoDB" id="9804072at2"/>
<keyword evidence="1 2" id="KW-0663">Pyridoxal phosphate</keyword>
<evidence type="ECO:0000256" key="2">
    <source>
        <dbReference type="HAMAP-Rule" id="MF_02087"/>
    </source>
</evidence>
<dbReference type="Gene3D" id="3.20.20.10">
    <property type="entry name" value="Alanine racemase"/>
    <property type="match status" value="1"/>
</dbReference>
<feature type="modified residue" description="N6-(pyridoxal phosphate)lysine" evidence="2 3">
    <location>
        <position position="25"/>
    </location>
</feature>
<name>A0A1M5U762_9BACT</name>
<dbReference type="InterPro" id="IPR011078">
    <property type="entry name" value="PyrdxlP_homeostasis"/>
</dbReference>
<dbReference type="PANTHER" id="PTHR10146">
    <property type="entry name" value="PROLINE SYNTHETASE CO-TRANSCRIBED BACTERIAL HOMOLOG PROTEIN"/>
    <property type="match status" value="1"/>
</dbReference>
<dbReference type="PIRSF" id="PIRSF004848">
    <property type="entry name" value="YBL036c_PLPDEIII"/>
    <property type="match status" value="1"/>
</dbReference>
<evidence type="ECO:0000313" key="7">
    <source>
        <dbReference type="Proteomes" id="UP000184212"/>
    </source>
</evidence>
<dbReference type="STRING" id="947013.SAMN04488109_4495"/>
<evidence type="ECO:0000259" key="5">
    <source>
        <dbReference type="Pfam" id="PF01168"/>
    </source>
</evidence>
<evidence type="ECO:0000256" key="3">
    <source>
        <dbReference type="PIRSR" id="PIRSR004848-1"/>
    </source>
</evidence>
<keyword evidence="7" id="KW-1185">Reference proteome</keyword>
<evidence type="ECO:0000313" key="6">
    <source>
        <dbReference type="EMBL" id="SHH58696.1"/>
    </source>
</evidence>
<accession>A0A1M5U762</accession>
<reference evidence="6 7" key="1">
    <citation type="submission" date="2016-11" db="EMBL/GenBank/DDBJ databases">
        <authorList>
            <person name="Jaros S."/>
            <person name="Januszkiewicz K."/>
            <person name="Wedrychowicz H."/>
        </authorList>
    </citation>
    <scope>NUCLEOTIDE SEQUENCE [LARGE SCALE GENOMIC DNA]</scope>
    <source>
        <strain evidence="6 7">DSM 24574</strain>
    </source>
</reference>
<dbReference type="Proteomes" id="UP000184212">
    <property type="component" value="Unassembled WGS sequence"/>
</dbReference>
<comment type="function">
    <text evidence="2">Pyridoxal 5'-phosphate (PLP)-binding protein, which is involved in PLP homeostasis.</text>
</comment>
<sequence>MNIKNNINNLLQNLPAGCALVAVSKTKPVEQIAEAYAAGQRVFGENKVQEMVPKHEALPKDIAWHMIGHLQSNKVKYIAPFVTLIHSVDSARLLEEIDKQAAKANRIIPCLLQLHIAEEDTKFGFSEDEVLQLFQSTAFAGLKHIQVQGLMGMATLTEDEGQIRKEFHGLKTFFEKLKSSALPSHAMMKELSMGMSSDYKIAAEEGSTLVRVGSAIFGERHYENQK</sequence>
<dbReference type="EMBL" id="FQWQ01000003">
    <property type="protein sequence ID" value="SHH58696.1"/>
    <property type="molecule type" value="Genomic_DNA"/>
</dbReference>
<protein>
    <recommendedName>
        <fullName evidence="2">Pyridoxal phosphate homeostasis protein</fullName>
        <shortName evidence="2">PLP homeostasis protein</shortName>
    </recommendedName>
</protein>
<dbReference type="PROSITE" id="PS01211">
    <property type="entry name" value="UPF0001"/>
    <property type="match status" value="1"/>
</dbReference>
<dbReference type="CDD" id="cd00635">
    <property type="entry name" value="PLPDE_III_YBL036c_like"/>
    <property type="match status" value="1"/>
</dbReference>
<dbReference type="RefSeq" id="WP_073138425.1">
    <property type="nucleotide sequence ID" value="NZ_FQWQ01000003.1"/>
</dbReference>
<dbReference type="AlphaFoldDB" id="A0A1M5U762"/>
<gene>
    <name evidence="6" type="ORF">SAMN04488109_4495</name>
</gene>
<evidence type="ECO:0000256" key="4">
    <source>
        <dbReference type="RuleBase" id="RU004514"/>
    </source>
</evidence>
<dbReference type="GO" id="GO:0030170">
    <property type="term" value="F:pyridoxal phosphate binding"/>
    <property type="evidence" value="ECO:0007669"/>
    <property type="project" value="UniProtKB-UniRule"/>
</dbReference>
<dbReference type="PANTHER" id="PTHR10146:SF14">
    <property type="entry name" value="PYRIDOXAL PHOSPHATE HOMEOSTASIS PROTEIN"/>
    <property type="match status" value="1"/>
</dbReference>
<feature type="domain" description="Alanine racemase N-terminal" evidence="5">
    <location>
        <begin position="2"/>
        <end position="220"/>
    </location>
</feature>
<proteinExistence type="inferred from homology"/>
<dbReference type="NCBIfam" id="TIGR00044">
    <property type="entry name" value="YggS family pyridoxal phosphate-dependent enzyme"/>
    <property type="match status" value="1"/>
</dbReference>
<dbReference type="FunFam" id="3.20.20.10:FF:000018">
    <property type="entry name" value="Pyridoxal phosphate homeostasis protein"/>
    <property type="match status" value="1"/>
</dbReference>
<dbReference type="HAMAP" id="MF_02087">
    <property type="entry name" value="PLP_homeostasis"/>
    <property type="match status" value="1"/>
</dbReference>
<dbReference type="InterPro" id="IPR029066">
    <property type="entry name" value="PLP-binding_barrel"/>
</dbReference>
<comment type="cofactor">
    <cofactor evidence="3">
        <name>pyridoxal 5'-phosphate</name>
        <dbReference type="ChEBI" id="CHEBI:597326"/>
    </cofactor>
</comment>
<evidence type="ECO:0000256" key="1">
    <source>
        <dbReference type="ARBA" id="ARBA00022898"/>
    </source>
</evidence>
<dbReference type="InterPro" id="IPR001608">
    <property type="entry name" value="Ala_racemase_N"/>
</dbReference>
<dbReference type="Pfam" id="PF01168">
    <property type="entry name" value="Ala_racemase_N"/>
    <property type="match status" value="1"/>
</dbReference>
<dbReference type="SUPFAM" id="SSF51419">
    <property type="entry name" value="PLP-binding barrel"/>
    <property type="match status" value="1"/>
</dbReference>